<dbReference type="AlphaFoldDB" id="A0A444JFY0"/>
<accession>A0A444JFY0</accession>
<protein>
    <submittedName>
        <fullName evidence="2">Fatty acid cis/trans isomerase (CTI)</fullName>
    </submittedName>
</protein>
<comment type="caution">
    <text evidence="2">The sequence shown here is derived from an EMBL/GenBank/DDBJ whole genome shotgun (WGS) entry which is preliminary data.</text>
</comment>
<feature type="signal peptide" evidence="1">
    <location>
        <begin position="1"/>
        <end position="20"/>
    </location>
</feature>
<evidence type="ECO:0000313" key="2">
    <source>
        <dbReference type="EMBL" id="RWX52020.1"/>
    </source>
</evidence>
<dbReference type="Proteomes" id="UP000288892">
    <property type="component" value="Unassembled WGS sequence"/>
</dbReference>
<proteinExistence type="predicted"/>
<keyword evidence="2" id="KW-0413">Isomerase</keyword>
<reference evidence="2 3" key="1">
    <citation type="submission" date="2017-01" db="EMBL/GenBank/DDBJ databases">
        <title>The cable genome- insights into the physiology and evolution of filamentous bacteria capable of sulfide oxidation via long distance electron transfer.</title>
        <authorList>
            <person name="Schreiber L."/>
            <person name="Bjerg J.T."/>
            <person name="Boggild A."/>
            <person name="Van De Vossenberg J."/>
            <person name="Meysman F."/>
            <person name="Nielsen L.P."/>
            <person name="Schramm A."/>
            <person name="Kjeldsen K.U."/>
        </authorList>
    </citation>
    <scope>NUCLEOTIDE SEQUENCE [LARGE SCALE GENOMIC DNA]</scope>
    <source>
        <strain evidence="2">A5</strain>
    </source>
</reference>
<evidence type="ECO:0000256" key="1">
    <source>
        <dbReference type="SAM" id="SignalP"/>
    </source>
</evidence>
<keyword evidence="3" id="KW-1185">Reference proteome</keyword>
<dbReference type="InterPro" id="IPR010706">
    <property type="entry name" value="Fatty_acid_cis-trans_isomerase"/>
</dbReference>
<keyword evidence="1" id="KW-0732">Signal</keyword>
<evidence type="ECO:0000313" key="3">
    <source>
        <dbReference type="Proteomes" id="UP000288892"/>
    </source>
</evidence>
<organism evidence="2 3">
    <name type="scientific">Candidatus Electrothrix marina</name>
    <dbReference type="NCBI Taxonomy" id="1859130"/>
    <lineage>
        <taxon>Bacteria</taxon>
        <taxon>Pseudomonadati</taxon>
        <taxon>Thermodesulfobacteriota</taxon>
        <taxon>Desulfobulbia</taxon>
        <taxon>Desulfobulbales</taxon>
        <taxon>Desulfobulbaceae</taxon>
        <taxon>Candidatus Electrothrix</taxon>
    </lineage>
</organism>
<dbReference type="EMBL" id="MTKS01000050">
    <property type="protein sequence ID" value="RWX52020.1"/>
    <property type="molecule type" value="Genomic_DNA"/>
</dbReference>
<sequence length="794" mass="91942">MSAIKLFLYAFLCALLTACAVPPPPVQVQMPDHPIDYLREIKPLLDKRCVVCHSCYNSPCQLKLSSYEGLDRGASKEAVYNADRLQTMDPTRLFFDARTTEEWRDKGFYTVTENTAEAGLNNSILLQLLAHKMEHPESSGEYQPEAQELTCADSGNELGSYLDKHPNRGMPFGFPPLKKEEFALIAGWLAQGGKGPTPEQQQELVTPKAADQTQIARWEAFLNMADPKHRMTSRYLYEHYFLAHIKFETDTDEYYELVRSRTPPGRAVDLIATVRPYDDPETDTFFYRFRKIHSTIVHKTHMVVRFDCRMLARFKELFIAPKWLQAPHPVGYGTELGANPFVAFEQIPAASRYRFLLDNAHYIIMTFIRGPVCRGQVALNVIHDHFWVMFLDPEFDLSVKYPGFLRMNQDNLIMPIERGSEFSIGRLLNDMLNNKYHRASLRYLRSRQDFYTANYDKGLGYEAIWKGERVNDAPLLTVYRHFDSASVHRGVLGRLPRTLWVIDYPLLERIYYSLVAGFDVYGNLGHQAAVRLYMDKLRREGELGFLNFMPKKQRMEMQRSWYLGAESTLLDAAAPFLPAAISFASDDPKREFIEHIIGEEIPDSAGIRFDPVNYLKADSVYAPVPVRLETDQEILRGFRSVTGPDSPLLSYFNSSDTNLALVRIERDNRPDVCFTIVVNRWHDNVSYFAMILEKEVLDSSKDSMDILPGFVGSYPNYFFKIHEKDLPDFLSLLSGKEKVNKVKIDRFVRYGINRADPRFWQEYDWFQQRFFQEQPVEAGFFDLNRYYPPARIRQ</sequence>
<feature type="chain" id="PRO_5019466832" evidence="1">
    <location>
        <begin position="21"/>
        <end position="794"/>
    </location>
</feature>
<dbReference type="Pfam" id="PF06934">
    <property type="entry name" value="CTI"/>
    <property type="match status" value="1"/>
</dbReference>
<name>A0A444JFY0_9BACT</name>
<dbReference type="PROSITE" id="PS51257">
    <property type="entry name" value="PROKAR_LIPOPROTEIN"/>
    <property type="match status" value="1"/>
</dbReference>
<gene>
    <name evidence="2" type="ORF">VU01_10508</name>
</gene>
<dbReference type="GO" id="GO:0016853">
    <property type="term" value="F:isomerase activity"/>
    <property type="evidence" value="ECO:0007669"/>
    <property type="project" value="UniProtKB-KW"/>
</dbReference>